<dbReference type="Gene3D" id="1.10.1810.10">
    <property type="entry name" value="Anti-Sigma Factor A"/>
    <property type="match status" value="1"/>
</dbReference>
<dbReference type="GeneID" id="26622791"/>
<dbReference type="RefSeq" id="YP_009195665.1">
    <property type="nucleotide sequence ID" value="NC_028762.1"/>
</dbReference>
<dbReference type="GO" id="GO:0006355">
    <property type="term" value="P:regulation of DNA-templated transcription"/>
    <property type="evidence" value="ECO:0007669"/>
    <property type="project" value="InterPro"/>
</dbReference>
<dbReference type="OrthoDB" id="22548at10239"/>
<dbReference type="KEGG" id="vg:26622791"/>
<protein>
    <submittedName>
        <fullName evidence="1">Anti-sigma 70 protein</fullName>
    </submittedName>
</protein>
<accession>A0A0G2SSC2</accession>
<name>A0A0G2SSC2_9CAUD</name>
<sequence>MNKLETLSEIFAVISILIKFESEDIIEDENLFIAFINELGIRNNGKLFNKSNLKSLVKSLSDEEKTKLIEEFNTGHKSTYSLIEMYLNRG</sequence>
<reference evidence="1 2" key="1">
    <citation type="submission" date="2015-03" db="EMBL/GenBank/DDBJ databases">
        <authorList>
            <person name="Melo L.D.R."/>
            <person name="Veiga P."/>
            <person name="Cerca N."/>
            <person name="Kropinski A.M."/>
            <person name="Azeredo J."/>
            <person name="Almeida C."/>
            <person name="Sillankorva S."/>
        </authorList>
    </citation>
    <scope>NUCLEOTIDE SEQUENCE [LARGE SCALE GENOMIC DNA]</scope>
</reference>
<gene>
    <name evidence="1" type="ORF">Pm5461_243</name>
</gene>
<dbReference type="SUPFAM" id="SSF69070">
    <property type="entry name" value="Anti-sigma factor AsiA"/>
    <property type="match status" value="1"/>
</dbReference>
<keyword evidence="2" id="KW-1185">Reference proteome</keyword>
<organism evidence="1 2">
    <name type="scientific">Proteus phage vB_PmiM_Pm5461</name>
    <dbReference type="NCBI Taxonomy" id="1636250"/>
    <lineage>
        <taxon>Viruses</taxon>
        <taxon>Duplodnaviria</taxon>
        <taxon>Heunggongvirae</taxon>
        <taxon>Uroviricota</taxon>
        <taxon>Caudoviricetes</taxon>
        <taxon>Pantevenvirales</taxon>
        <taxon>Straboviridae</taxon>
        <taxon>Bragavirus</taxon>
        <taxon>Bragavirus pm5461</taxon>
    </lineage>
</organism>
<evidence type="ECO:0000313" key="1">
    <source>
        <dbReference type="EMBL" id="AKA62109.1"/>
    </source>
</evidence>
<dbReference type="InterPro" id="IPR015100">
    <property type="entry name" value="AsiA"/>
</dbReference>
<dbReference type="Proteomes" id="UP000202749">
    <property type="component" value="Segment"/>
</dbReference>
<dbReference type="Pfam" id="PF09010">
    <property type="entry name" value="AsiA"/>
    <property type="match status" value="1"/>
</dbReference>
<evidence type="ECO:0000313" key="2">
    <source>
        <dbReference type="Proteomes" id="UP000202749"/>
    </source>
</evidence>
<dbReference type="InterPro" id="IPR036486">
    <property type="entry name" value="AsiA_sf"/>
</dbReference>
<proteinExistence type="predicted"/>
<dbReference type="EMBL" id="KP890823">
    <property type="protein sequence ID" value="AKA62109.1"/>
    <property type="molecule type" value="Genomic_DNA"/>
</dbReference>